<dbReference type="PROSITE" id="PS51257">
    <property type="entry name" value="PROKAR_LIPOPROTEIN"/>
    <property type="match status" value="1"/>
</dbReference>
<keyword evidence="4" id="KW-1185">Reference proteome</keyword>
<dbReference type="KEGG" id="fbe:FF125_02690"/>
<dbReference type="Pfam" id="PF00754">
    <property type="entry name" value="F5_F8_type_C"/>
    <property type="match status" value="2"/>
</dbReference>
<dbReference type="AlphaFoldDB" id="A0A5B7TQ60"/>
<evidence type="ECO:0000313" key="3">
    <source>
        <dbReference type="EMBL" id="QCX37394.1"/>
    </source>
</evidence>
<dbReference type="RefSeq" id="WP_138948332.1">
    <property type="nucleotide sequence ID" value="NZ_CP040749.1"/>
</dbReference>
<organism evidence="3 4">
    <name type="scientific">Aureibaculum algae</name>
    <dbReference type="NCBI Taxonomy" id="2584122"/>
    <lineage>
        <taxon>Bacteria</taxon>
        <taxon>Pseudomonadati</taxon>
        <taxon>Bacteroidota</taxon>
        <taxon>Flavobacteriia</taxon>
        <taxon>Flavobacteriales</taxon>
        <taxon>Flavobacteriaceae</taxon>
        <taxon>Aureibaculum</taxon>
    </lineage>
</organism>
<dbReference type="OrthoDB" id="5134860at2"/>
<feature type="chain" id="PRO_5022922623" evidence="1">
    <location>
        <begin position="24"/>
        <end position="607"/>
    </location>
</feature>
<accession>A0A5B7TQ60</accession>
<dbReference type="InterPro" id="IPR000421">
    <property type="entry name" value="FA58C"/>
</dbReference>
<feature type="signal peptide" evidence="1">
    <location>
        <begin position="1"/>
        <end position="23"/>
    </location>
</feature>
<feature type="domain" description="F5/8 type C" evidence="2">
    <location>
        <begin position="337"/>
        <end position="449"/>
    </location>
</feature>
<dbReference type="Proteomes" id="UP000306229">
    <property type="component" value="Chromosome"/>
</dbReference>
<proteinExistence type="predicted"/>
<evidence type="ECO:0000313" key="4">
    <source>
        <dbReference type="Proteomes" id="UP000306229"/>
    </source>
</evidence>
<evidence type="ECO:0000256" key="1">
    <source>
        <dbReference type="SAM" id="SignalP"/>
    </source>
</evidence>
<sequence length="607" mass="67643">MKNYTIKLLMVLVCTASFLSSCTEDVLADLNGLPDSVVNNDPPGSPARGLTEDWNGHTESVTRQYFDTNVGIYFDSEVNRDIEWPITFFSDSWSYISTRYGKFGNSNTLYVIGHGEEGSSFYKTIFDQDAGAKSLIDFPITTESMTGNAIDLPVQLMSKVVENSANGVHLSPAAAVWQDKFAEIFTYDLYTELGMEDDASRVLTNFTANEADFPQAGTFWFRDWFLPIYNDYAQGVTLSNFFKILSQNYPIDGNDYAGSIDIGQMVHFFSGATGVDLQPLAETAFGWSDEFANQLLQAQAQFPDLEYPFEPASTIVDVTDNGVLIVSKDNDGGAGANEGSLKLVDGDDNTKFLTGGFPQEFYFQLNYTTATVVNKYTITSGNDAPNRDMKTWELLGSNDGINFDVLDTRTDQSWSGRNEVKEFNFDNSTAYTTYKINVLENNGSSLIQISEWRILRLELLNFDPIDVTGGATLTVSADHSNGANSNEGSLKLIDGDVNTKMFLGGWTSGWYVQQELTEEQIVTSYSITSGNDASDRDPKNWELSASIDGVNWTVIDTRTDINFAGRNETKEFLATNTIAYQFYRFTVMALKNGDNMQFSEWRLYIDN</sequence>
<reference evidence="3 4" key="1">
    <citation type="submission" date="2019-05" db="EMBL/GenBank/DDBJ databases">
        <title>Algicella ahnfeltiae gen. nov., sp. nov., a novel marine bacterium of the family Flavobacteriaceae isolated from a red alga.</title>
        <authorList>
            <person name="Nedashkovskaya O.I."/>
            <person name="Kukhlevskiy A.D."/>
            <person name="Kim S.-G."/>
            <person name="Zhukova N.V."/>
            <person name="Mikhailov V.V."/>
        </authorList>
    </citation>
    <scope>NUCLEOTIDE SEQUENCE [LARGE SCALE GENOMIC DNA]</scope>
    <source>
        <strain evidence="3 4">10Alg115</strain>
    </source>
</reference>
<name>A0A5B7TQ60_9FLAO</name>
<evidence type="ECO:0000259" key="2">
    <source>
        <dbReference type="Pfam" id="PF00754"/>
    </source>
</evidence>
<dbReference type="InterPro" id="IPR008979">
    <property type="entry name" value="Galactose-bd-like_sf"/>
</dbReference>
<protein>
    <submittedName>
        <fullName evidence="3">Discoidin domain-containing protein</fullName>
    </submittedName>
</protein>
<dbReference type="SUPFAM" id="SSF49785">
    <property type="entry name" value="Galactose-binding domain-like"/>
    <property type="match status" value="2"/>
</dbReference>
<gene>
    <name evidence="3" type="ORF">FF125_02690</name>
</gene>
<feature type="domain" description="F5/8 type C" evidence="2">
    <location>
        <begin position="483"/>
        <end position="590"/>
    </location>
</feature>
<dbReference type="EMBL" id="CP040749">
    <property type="protein sequence ID" value="QCX37394.1"/>
    <property type="molecule type" value="Genomic_DNA"/>
</dbReference>
<dbReference type="Gene3D" id="2.60.120.260">
    <property type="entry name" value="Galactose-binding domain-like"/>
    <property type="match status" value="2"/>
</dbReference>
<keyword evidence="1" id="KW-0732">Signal</keyword>